<accession>A0A9W6M5S0</accession>
<dbReference type="Proteomes" id="UP001142291">
    <property type="component" value="Unassembled WGS sequence"/>
</dbReference>
<reference evidence="1" key="2">
    <citation type="submission" date="2023-01" db="EMBL/GenBank/DDBJ databases">
        <authorList>
            <person name="Sun Q."/>
            <person name="Evtushenko L."/>
        </authorList>
    </citation>
    <scope>NUCLEOTIDE SEQUENCE</scope>
    <source>
        <strain evidence="1">VKM Ac-1940</strain>
    </source>
</reference>
<reference evidence="1" key="1">
    <citation type="journal article" date="2014" name="Int. J. Syst. Evol. Microbiol.">
        <title>Complete genome sequence of Corynebacterium casei LMG S-19264T (=DSM 44701T), isolated from a smear-ripened cheese.</title>
        <authorList>
            <consortium name="US DOE Joint Genome Institute (JGI-PGF)"/>
            <person name="Walter F."/>
            <person name="Albersmeier A."/>
            <person name="Kalinowski J."/>
            <person name="Ruckert C."/>
        </authorList>
    </citation>
    <scope>NUCLEOTIDE SEQUENCE</scope>
    <source>
        <strain evidence="1">VKM Ac-1940</strain>
    </source>
</reference>
<gene>
    <name evidence="1" type="ORF">GCM10017591_11780</name>
</gene>
<organism evidence="1 2">
    <name type="scientific">Microbacterium dextranolyticum</name>
    <dbReference type="NCBI Taxonomy" id="36806"/>
    <lineage>
        <taxon>Bacteria</taxon>
        <taxon>Bacillati</taxon>
        <taxon>Actinomycetota</taxon>
        <taxon>Actinomycetes</taxon>
        <taxon>Micrococcales</taxon>
        <taxon>Microbacteriaceae</taxon>
        <taxon>Microbacterium</taxon>
    </lineage>
</organism>
<keyword evidence="2" id="KW-1185">Reference proteome</keyword>
<evidence type="ECO:0000313" key="2">
    <source>
        <dbReference type="Proteomes" id="UP001142291"/>
    </source>
</evidence>
<sequence>MGDRIDRHAALVGEGHGNERLDVLIHRECSLSSGPSCGRGGLLPDPHGRVRVDQVPQPGLQHSPDTSECARSGSARITAISVVEADRMWGIVGSLFAFGGDTRTLPLRCPIYINTPEDQQELDTTLRDAPTAGIAYPQS</sequence>
<comment type="caution">
    <text evidence="1">The sequence shown here is derived from an EMBL/GenBank/DDBJ whole genome shotgun (WGS) entry which is preliminary data.</text>
</comment>
<dbReference type="EMBL" id="BSER01000008">
    <property type="protein sequence ID" value="GLJ95116.1"/>
    <property type="molecule type" value="Genomic_DNA"/>
</dbReference>
<name>A0A9W6M5S0_9MICO</name>
<evidence type="ECO:0000313" key="1">
    <source>
        <dbReference type="EMBL" id="GLJ95116.1"/>
    </source>
</evidence>
<protein>
    <submittedName>
        <fullName evidence="1">Uncharacterized protein</fullName>
    </submittedName>
</protein>
<proteinExistence type="predicted"/>
<dbReference type="AlphaFoldDB" id="A0A9W6M5S0"/>